<protein>
    <submittedName>
        <fullName evidence="2">Uncharacterized protein</fullName>
    </submittedName>
</protein>
<feature type="compositionally biased region" description="Basic and acidic residues" evidence="1">
    <location>
        <begin position="121"/>
        <end position="133"/>
    </location>
</feature>
<accession>A0A8X6RZA0</accession>
<feature type="region of interest" description="Disordered" evidence="1">
    <location>
        <begin position="1"/>
        <end position="164"/>
    </location>
</feature>
<feature type="compositionally biased region" description="Basic and acidic residues" evidence="1">
    <location>
        <begin position="213"/>
        <end position="245"/>
    </location>
</feature>
<evidence type="ECO:0000256" key="1">
    <source>
        <dbReference type="SAM" id="MobiDB-lite"/>
    </source>
</evidence>
<organism evidence="2 3">
    <name type="scientific">Trichonephila clavipes</name>
    <name type="common">Golden silk orbweaver</name>
    <name type="synonym">Nephila clavipes</name>
    <dbReference type="NCBI Taxonomy" id="2585209"/>
    <lineage>
        <taxon>Eukaryota</taxon>
        <taxon>Metazoa</taxon>
        <taxon>Ecdysozoa</taxon>
        <taxon>Arthropoda</taxon>
        <taxon>Chelicerata</taxon>
        <taxon>Arachnida</taxon>
        <taxon>Araneae</taxon>
        <taxon>Araneomorphae</taxon>
        <taxon>Entelegynae</taxon>
        <taxon>Araneoidea</taxon>
        <taxon>Nephilidae</taxon>
        <taxon>Trichonephila</taxon>
    </lineage>
</organism>
<feature type="compositionally biased region" description="Basic and acidic residues" evidence="1">
    <location>
        <begin position="1"/>
        <end position="26"/>
    </location>
</feature>
<gene>
    <name evidence="2" type="ORF">TNCV_3211141</name>
</gene>
<evidence type="ECO:0000313" key="3">
    <source>
        <dbReference type="Proteomes" id="UP000887159"/>
    </source>
</evidence>
<dbReference type="EMBL" id="BMAU01021238">
    <property type="protein sequence ID" value="GFY03476.1"/>
    <property type="molecule type" value="Genomic_DNA"/>
</dbReference>
<name>A0A8X6RZA0_TRICX</name>
<dbReference type="AlphaFoldDB" id="A0A8X6RZA0"/>
<feature type="region of interest" description="Disordered" evidence="1">
    <location>
        <begin position="194"/>
        <end position="312"/>
    </location>
</feature>
<proteinExistence type="predicted"/>
<feature type="compositionally biased region" description="Polar residues" evidence="1">
    <location>
        <begin position="134"/>
        <end position="149"/>
    </location>
</feature>
<feature type="compositionally biased region" description="Basic residues" evidence="1">
    <location>
        <begin position="35"/>
        <end position="46"/>
    </location>
</feature>
<reference evidence="2" key="1">
    <citation type="submission" date="2020-08" db="EMBL/GenBank/DDBJ databases">
        <title>Multicomponent nature underlies the extraordinary mechanical properties of spider dragline silk.</title>
        <authorList>
            <person name="Kono N."/>
            <person name="Nakamura H."/>
            <person name="Mori M."/>
            <person name="Yoshida Y."/>
            <person name="Ohtoshi R."/>
            <person name="Malay A.D."/>
            <person name="Moran D.A.P."/>
            <person name="Tomita M."/>
            <person name="Numata K."/>
            <person name="Arakawa K."/>
        </authorList>
    </citation>
    <scope>NUCLEOTIDE SEQUENCE</scope>
</reference>
<keyword evidence="3" id="KW-1185">Reference proteome</keyword>
<feature type="compositionally biased region" description="Polar residues" evidence="1">
    <location>
        <begin position="47"/>
        <end position="66"/>
    </location>
</feature>
<comment type="caution">
    <text evidence="2">The sequence shown here is derived from an EMBL/GenBank/DDBJ whole genome shotgun (WGS) entry which is preliminary data.</text>
</comment>
<dbReference type="Proteomes" id="UP000887159">
    <property type="component" value="Unassembled WGS sequence"/>
</dbReference>
<evidence type="ECO:0000313" key="2">
    <source>
        <dbReference type="EMBL" id="GFY03476.1"/>
    </source>
</evidence>
<sequence length="312" mass="34896">MRRWSKPDRPKCDEQRKRHGTKDTQEHVPQTTNARLKRARPMRRRANPTSALRTGTTDHAPTTGPQSAARHPTADPTTPARSEKYDARRRAPHPTAEPRAADGPPPTPPPAARRSRLGQPAKHDIETPRRRADPQSSFKCTANGDSLGSENAARSAEPTTAHNIFNHDSTANAICTPRTISADGRTTTTLTAVVGEDALKDDRRHSGPTASGKRADTREPRRTPRLEQEKVPLLDTHARQVESRNMKPHPIHKRPDARRPRTTKSLHAGTHTHTPQRTRRHGQDPKTIRKRQPPPSKIQRKPMTANTETPHR</sequence>